<gene>
    <name evidence="5" type="primary">inlA</name>
    <name evidence="5" type="ORF">BDLFYP24_00049</name>
    <name evidence="4" type="ORF">GBB04_08345</name>
</gene>
<feature type="compositionally biased region" description="Polar residues" evidence="2">
    <location>
        <begin position="94"/>
        <end position="103"/>
    </location>
</feature>
<feature type="compositionally biased region" description="Polar residues" evidence="2">
    <location>
        <begin position="33"/>
        <end position="61"/>
    </location>
</feature>
<organism evidence="5">
    <name type="scientific">Bifidobacterium dentium</name>
    <dbReference type="NCBI Taxonomy" id="1689"/>
    <lineage>
        <taxon>Bacteria</taxon>
        <taxon>Bacillati</taxon>
        <taxon>Actinomycetota</taxon>
        <taxon>Actinomycetes</taxon>
        <taxon>Bifidobacteriales</taxon>
        <taxon>Bifidobacteriaceae</taxon>
        <taxon>Bifidobacterium</taxon>
    </lineage>
</organism>
<feature type="signal peptide" evidence="3">
    <location>
        <begin position="1"/>
        <end position="29"/>
    </location>
</feature>
<feature type="chain" id="PRO_5036184528" evidence="3">
    <location>
        <begin position="30"/>
        <end position="626"/>
    </location>
</feature>
<reference evidence="5" key="2">
    <citation type="submission" date="2019-11" db="EMBL/GenBank/DDBJ databases">
        <authorList>
            <person name="Feng L."/>
        </authorList>
    </citation>
    <scope>NUCLEOTIDE SEQUENCE</scope>
    <source>
        <strain evidence="5">BdentiumLFYP24</strain>
    </source>
</reference>
<dbReference type="Gene3D" id="2.60.40.4270">
    <property type="entry name" value="Listeria-Bacteroides repeat domain"/>
    <property type="match status" value="2"/>
</dbReference>
<evidence type="ECO:0000256" key="2">
    <source>
        <dbReference type="SAM" id="MobiDB-lite"/>
    </source>
</evidence>
<dbReference type="Pfam" id="PF09479">
    <property type="entry name" value="Flg_new"/>
    <property type="match status" value="2"/>
</dbReference>
<dbReference type="GO" id="GO:0030313">
    <property type="term" value="C:cell envelope"/>
    <property type="evidence" value="ECO:0007669"/>
    <property type="project" value="UniProtKB-SubCell"/>
</dbReference>
<feature type="compositionally biased region" description="Basic and acidic residues" evidence="2">
    <location>
        <begin position="78"/>
        <end position="92"/>
    </location>
</feature>
<feature type="region of interest" description="Disordered" evidence="2">
    <location>
        <begin position="31"/>
        <end position="152"/>
    </location>
</feature>
<dbReference type="InterPro" id="IPR013378">
    <property type="entry name" value="InlB-like_B-rpt"/>
</dbReference>
<evidence type="ECO:0000313" key="6">
    <source>
        <dbReference type="Proteomes" id="UP000429211"/>
    </source>
</evidence>
<dbReference type="NCBIfam" id="TIGR02543">
    <property type="entry name" value="List_Bact_rpt"/>
    <property type="match status" value="2"/>
</dbReference>
<dbReference type="RefSeq" id="WP_129880104.1">
    <property type="nucleotide sequence ID" value="NZ_CACRSP010000001.1"/>
</dbReference>
<dbReference type="Proteomes" id="UP000429211">
    <property type="component" value="Unassembled WGS sequence"/>
</dbReference>
<evidence type="ECO:0000313" key="5">
    <source>
        <dbReference type="EMBL" id="VYS72631.1"/>
    </source>
</evidence>
<evidence type="ECO:0000313" key="4">
    <source>
        <dbReference type="EMBL" id="KAB7460273.1"/>
    </source>
</evidence>
<dbReference type="AlphaFoldDB" id="A0A6N2QXC4"/>
<protein>
    <submittedName>
        <fullName evidence="5">Internalin-A</fullName>
    </submittedName>
</protein>
<dbReference type="InterPro" id="IPR042229">
    <property type="entry name" value="Listeria/Bacterioides_rpt_sf"/>
</dbReference>
<evidence type="ECO:0000256" key="3">
    <source>
        <dbReference type="SAM" id="SignalP"/>
    </source>
</evidence>
<dbReference type="EMBL" id="CACRSP010000001">
    <property type="protein sequence ID" value="VYS72631.1"/>
    <property type="molecule type" value="Genomic_DNA"/>
</dbReference>
<sequence>MRGTSRKWIALIAATCTLFVGLAVPSAYAEDATGQNATQNSATVDAQSNESADTSETAKPTQDQKTESENGDQGNTTQDKEQSGTAQDEKGAPTENSKSGTTASDEETKNQSAESSDQKVENDETNTKANENKKSEDQKSLDSKQKSNKNSESLLDKLNQAKEPATTSESGGSRAAANTRTLAMGRYFANLSSAGASAGYNITPGTYYVTGNGATGYIDINVCSYTPSTDGTSNCDYYNVGYYGGASMVVVDPNDRVEISSSNSGSKTNWQLRKKTSGTAYTPSNAVTRTPGNYFSDISSKSSYGVNPGLYLVTADFSSSWSSYPDISVCDYNVGTNETSSCVIYSFQENYNFASAEIQVKQNQRVEIDYVTTTWKTLKTTAAGTQYNPGQAFNRNVGTYYSGDTLPVGRFLLRGSDPSNSVDVEVCYYHAAGNEISSCRYYSVGADKGAAEIRIYPSQKITIECWSNRYATTYWNPLSAQSNTTKYQVKFDSRGGSKVNTQTVQRGKKATKPTNPTRTGYTFRTWTTDGAGKNVYNFNSAVYGNKTLYAQWTGRYYTIYFDAKGGTASAKSKRVQYGSPYGALPTTNRKGYTFKGWYTAQGNKVTSKTIVGMASNRTFHAVWVKK</sequence>
<accession>A0A6N2QXC4</accession>
<dbReference type="EMBL" id="WDPD01000009">
    <property type="protein sequence ID" value="KAB7460273.1"/>
    <property type="molecule type" value="Genomic_DNA"/>
</dbReference>
<keyword evidence="3" id="KW-0732">Signal</keyword>
<name>A0A6N2QXC4_9BIFI</name>
<comment type="subcellular location">
    <subcellularLocation>
        <location evidence="1">Cell envelope</location>
    </subcellularLocation>
</comment>
<feature type="compositionally biased region" description="Basic and acidic residues" evidence="2">
    <location>
        <begin position="116"/>
        <end position="145"/>
    </location>
</feature>
<evidence type="ECO:0000256" key="1">
    <source>
        <dbReference type="ARBA" id="ARBA00004196"/>
    </source>
</evidence>
<reference evidence="4 6" key="1">
    <citation type="journal article" date="2019" name="Nat. Med.">
        <title>A library of human gut bacterial isolates paired with longitudinal multiomics data enables mechanistic microbiome research.</title>
        <authorList>
            <person name="Poyet M."/>
            <person name="Groussin M."/>
            <person name="Gibbons S.M."/>
            <person name="Avila-Pacheco J."/>
            <person name="Jiang X."/>
            <person name="Kearney S.M."/>
            <person name="Perrotta A.R."/>
            <person name="Berdy B."/>
            <person name="Zhao S."/>
            <person name="Lieberman T.D."/>
            <person name="Swanson P.K."/>
            <person name="Smith M."/>
            <person name="Roesemann S."/>
            <person name="Alexander J.E."/>
            <person name="Rich S.A."/>
            <person name="Livny J."/>
            <person name="Vlamakis H."/>
            <person name="Clish C."/>
            <person name="Bullock K."/>
            <person name="Deik A."/>
            <person name="Scott J."/>
            <person name="Pierce K.A."/>
            <person name="Xavier R.J."/>
            <person name="Alm E.J."/>
        </authorList>
    </citation>
    <scope>NUCLEOTIDE SEQUENCE [LARGE SCALE GENOMIC DNA]</scope>
    <source>
        <strain evidence="4 6">BIOML-A2</strain>
    </source>
</reference>
<proteinExistence type="predicted"/>